<accession>A0A8S2QMA7</accession>
<dbReference type="FunFam" id="3.40.50.300:FF:000411">
    <property type="entry name" value="dynein heavy chain 17, axonemal"/>
    <property type="match status" value="1"/>
</dbReference>
<dbReference type="InterPro" id="IPR024743">
    <property type="entry name" value="Dynein_HC_stalk"/>
</dbReference>
<dbReference type="Pfam" id="PF12781">
    <property type="entry name" value="AAA_9"/>
    <property type="match status" value="1"/>
</dbReference>
<reference evidence="20" key="1">
    <citation type="submission" date="2021-02" db="EMBL/GenBank/DDBJ databases">
        <authorList>
            <person name="Nowell W R."/>
        </authorList>
    </citation>
    <scope>NUCLEOTIDE SEQUENCE</scope>
</reference>
<dbReference type="PANTHER" id="PTHR45703:SF8">
    <property type="entry name" value="DYNEINS HEAVY CHAIN"/>
    <property type="match status" value="1"/>
</dbReference>
<evidence type="ECO:0000256" key="14">
    <source>
        <dbReference type="SAM" id="Coils"/>
    </source>
</evidence>
<dbReference type="GO" id="GO:0007018">
    <property type="term" value="P:microtubule-based movement"/>
    <property type="evidence" value="ECO:0007669"/>
    <property type="project" value="InterPro"/>
</dbReference>
<feature type="coiled-coil region" evidence="14">
    <location>
        <begin position="410"/>
        <end position="458"/>
    </location>
</feature>
<keyword evidence="3" id="KW-0963">Cytoplasm</keyword>
<evidence type="ECO:0000313" key="21">
    <source>
        <dbReference type="Proteomes" id="UP000681967"/>
    </source>
</evidence>
<dbReference type="Pfam" id="PF18198">
    <property type="entry name" value="AAA_lid_11"/>
    <property type="match status" value="1"/>
</dbReference>
<keyword evidence="5" id="KW-0677">Repeat</keyword>
<organism evidence="20 21">
    <name type="scientific">Rotaria magnacalcarata</name>
    <dbReference type="NCBI Taxonomy" id="392030"/>
    <lineage>
        <taxon>Eukaryota</taxon>
        <taxon>Metazoa</taxon>
        <taxon>Spiralia</taxon>
        <taxon>Gnathifera</taxon>
        <taxon>Rotifera</taxon>
        <taxon>Eurotatoria</taxon>
        <taxon>Bdelloidea</taxon>
        <taxon>Philodinida</taxon>
        <taxon>Philodinidae</taxon>
        <taxon>Rotaria</taxon>
    </lineage>
</organism>
<dbReference type="GO" id="GO:0005524">
    <property type="term" value="F:ATP binding"/>
    <property type="evidence" value="ECO:0007669"/>
    <property type="project" value="UniProtKB-KW"/>
</dbReference>
<dbReference type="GO" id="GO:0005874">
    <property type="term" value="C:microtubule"/>
    <property type="evidence" value="ECO:0007669"/>
    <property type="project" value="UniProtKB-KW"/>
</dbReference>
<evidence type="ECO:0000256" key="13">
    <source>
        <dbReference type="ARBA" id="ARBA00023273"/>
    </source>
</evidence>
<feature type="non-terminal residue" evidence="20">
    <location>
        <position position="1"/>
    </location>
</feature>
<evidence type="ECO:0000259" key="18">
    <source>
        <dbReference type="Pfam" id="PF12781"/>
    </source>
</evidence>
<evidence type="ECO:0000256" key="8">
    <source>
        <dbReference type="ARBA" id="ARBA00023017"/>
    </source>
</evidence>
<evidence type="ECO:0000256" key="12">
    <source>
        <dbReference type="ARBA" id="ARBA00023212"/>
    </source>
</evidence>
<feature type="domain" description="Dynein heavy chain coiled coil stalk" evidence="16">
    <location>
        <begin position="186"/>
        <end position="530"/>
    </location>
</feature>
<evidence type="ECO:0000259" key="15">
    <source>
        <dbReference type="Pfam" id="PF03028"/>
    </source>
</evidence>
<dbReference type="PANTHER" id="PTHR45703">
    <property type="entry name" value="DYNEIN HEAVY CHAIN"/>
    <property type="match status" value="1"/>
</dbReference>
<evidence type="ECO:0000259" key="16">
    <source>
        <dbReference type="Pfam" id="PF12777"/>
    </source>
</evidence>
<dbReference type="Gene3D" id="1.20.920.20">
    <property type="match status" value="1"/>
</dbReference>
<evidence type="ECO:0000256" key="3">
    <source>
        <dbReference type="ARBA" id="ARBA00022490"/>
    </source>
</evidence>
<dbReference type="SUPFAM" id="SSF52540">
    <property type="entry name" value="P-loop containing nucleoside triphosphate hydrolases"/>
    <property type="match status" value="1"/>
</dbReference>
<dbReference type="FunFam" id="3.40.50.300:FF:000049">
    <property type="entry name" value="Dynein, axonemal, heavy chain 5"/>
    <property type="match status" value="1"/>
</dbReference>
<keyword evidence="11" id="KW-0505">Motor protein</keyword>
<evidence type="ECO:0000256" key="2">
    <source>
        <dbReference type="ARBA" id="ARBA00008887"/>
    </source>
</evidence>
<dbReference type="InterPro" id="IPR042219">
    <property type="entry name" value="AAA_lid_11_sf"/>
</dbReference>
<dbReference type="GO" id="GO:0051959">
    <property type="term" value="F:dynein light intermediate chain binding"/>
    <property type="evidence" value="ECO:0007669"/>
    <property type="project" value="InterPro"/>
</dbReference>
<comment type="subcellular location">
    <subcellularLocation>
        <location evidence="1">Cytoplasm</location>
        <location evidence="1">Cytoskeleton</location>
        <location evidence="1">Cilium axoneme</location>
    </subcellularLocation>
</comment>
<dbReference type="AlphaFoldDB" id="A0A8S2QMA7"/>
<feature type="domain" description="Dynein heavy chain AAA module D4" evidence="17">
    <location>
        <begin position="1"/>
        <end position="173"/>
    </location>
</feature>
<proteinExistence type="inferred from homology"/>
<feature type="domain" description="Dynein heavy chain region D6 P-loop" evidence="15">
    <location>
        <begin position="831"/>
        <end position="951"/>
    </location>
</feature>
<dbReference type="GO" id="GO:0030286">
    <property type="term" value="C:dynein complex"/>
    <property type="evidence" value="ECO:0007669"/>
    <property type="project" value="UniProtKB-KW"/>
</dbReference>
<dbReference type="InterPro" id="IPR004273">
    <property type="entry name" value="Dynein_heavy_D6_P-loop"/>
</dbReference>
<dbReference type="Pfam" id="PF12777">
    <property type="entry name" value="MT"/>
    <property type="match status" value="1"/>
</dbReference>
<dbReference type="FunFam" id="1.20.920.20:FF:000003">
    <property type="entry name" value="Dynein axonemal heavy chain 17"/>
    <property type="match status" value="1"/>
</dbReference>
<dbReference type="EMBL" id="CAJOBH010008222">
    <property type="protein sequence ID" value="CAF4106887.1"/>
    <property type="molecule type" value="Genomic_DNA"/>
</dbReference>
<keyword evidence="8" id="KW-0243">Dynein</keyword>
<evidence type="ECO:0000256" key="10">
    <source>
        <dbReference type="ARBA" id="ARBA00023069"/>
    </source>
</evidence>
<evidence type="ECO:0000256" key="1">
    <source>
        <dbReference type="ARBA" id="ARBA00004430"/>
    </source>
</evidence>
<evidence type="ECO:0000256" key="11">
    <source>
        <dbReference type="ARBA" id="ARBA00023175"/>
    </source>
</evidence>
<keyword evidence="12" id="KW-0206">Cytoskeleton</keyword>
<dbReference type="Gene3D" id="3.40.50.300">
    <property type="entry name" value="P-loop containing nucleotide triphosphate hydrolases"/>
    <property type="match status" value="3"/>
</dbReference>
<feature type="domain" description="Dynein heavy chain AAA lid" evidence="19">
    <location>
        <begin position="983"/>
        <end position="1036"/>
    </location>
</feature>
<keyword evidence="13" id="KW-0966">Cell projection</keyword>
<dbReference type="InterPro" id="IPR024317">
    <property type="entry name" value="Dynein_heavy_chain_D4_dom"/>
</dbReference>
<dbReference type="InterPro" id="IPR041658">
    <property type="entry name" value="AAA_lid_11"/>
</dbReference>
<evidence type="ECO:0000313" key="20">
    <source>
        <dbReference type="EMBL" id="CAF4106887.1"/>
    </source>
</evidence>
<name>A0A8S2QMA7_9BILA</name>
<keyword evidence="4" id="KW-0493">Microtubule</keyword>
<dbReference type="InterPro" id="IPR027417">
    <property type="entry name" value="P-loop_NTPase"/>
</dbReference>
<evidence type="ECO:0000256" key="7">
    <source>
        <dbReference type="ARBA" id="ARBA00022840"/>
    </source>
</evidence>
<evidence type="ECO:0000256" key="4">
    <source>
        <dbReference type="ARBA" id="ARBA00022701"/>
    </source>
</evidence>
<evidence type="ECO:0000256" key="5">
    <source>
        <dbReference type="ARBA" id="ARBA00022737"/>
    </source>
</evidence>
<evidence type="ECO:0000259" key="17">
    <source>
        <dbReference type="Pfam" id="PF12780"/>
    </source>
</evidence>
<keyword evidence="6" id="KW-0547">Nucleotide-binding</keyword>
<dbReference type="Pfam" id="PF03028">
    <property type="entry name" value="Dynein_heavy"/>
    <property type="match status" value="1"/>
</dbReference>
<evidence type="ECO:0000259" key="19">
    <source>
        <dbReference type="Pfam" id="PF18198"/>
    </source>
</evidence>
<evidence type="ECO:0000256" key="9">
    <source>
        <dbReference type="ARBA" id="ARBA00023054"/>
    </source>
</evidence>
<dbReference type="Proteomes" id="UP000681967">
    <property type="component" value="Unassembled WGS sequence"/>
</dbReference>
<dbReference type="GO" id="GO:0005930">
    <property type="term" value="C:axoneme"/>
    <property type="evidence" value="ECO:0007669"/>
    <property type="project" value="UniProtKB-SubCell"/>
</dbReference>
<dbReference type="GO" id="GO:0045505">
    <property type="term" value="F:dynein intermediate chain binding"/>
    <property type="evidence" value="ECO:0007669"/>
    <property type="project" value="InterPro"/>
</dbReference>
<gene>
    <name evidence="20" type="ORF">BYL167_LOCUS19400</name>
</gene>
<sequence>MTDSQVADEKFLVLINDMLASGEIPGLFADDAIDEIIGSMRNEVKAQGIDDTRENIWKYFIEKVRRNLKVVLCFSPVGTTLRVRSRKFPAITNCTSIDWYHEWPEEALISVANRFVSDVDTLKPELKDSVAKFMAFVHKSVNEMSITYLQNDKRYNYTTPKSFLEQITLYKNLLSKKTRELQEKINRLESGLVKLQSCARQVDDLKDKLAAQEVELKQKNEDADKLIKIVGTETEKVSKEKEIAGVEQAKVAEIEKSVTIKADDCERDLARAMPALKAAEEALNTLDKNSLTEMKAFPNPPEAVLKVGAAVMCLLPPGGKIPRPAQRDWKACKASMGNVDQFLQSLKTYDKEHIRDDMRREVKVYIDDPDFDPDKIRTKSAAAAGLSAWVINIVSFYEVYCEVEPKRLALEKANAELKAARDKLDIVNRQLAQLEEALAKLTAEYDSAMSAKQKCQEEADRTAYTINLANRLVNGLASENVRWRDSVAGFRKSEETTPGDVLLITAFVSYVGCFTKMYRVDLMENFWRPQLSALKTPIPVTPEIDPLILVIDDAVIAGWNNEGLPSDRMSTENATILTTCERWPLMVDPQLQGIKWIKQRYGERIKVIRLGQKGYLDKIEQAIAAGDILLIENIDESIEAVLDPLLGRNTIKKGRAIKLGDKEIEYHPDFRLILQTKLANPHYKPEMQAQTTLINFTILLAAKEIDPKELDFLLRFPVVINVTTPVDFLNDISWGGIKALSQMNEFTNLDRDIEGSAKRWKKFVEMEAPEKEKLPQEWKNKTPLQKLCMMRALRPDRMLYALSLFVEEKLGKQFVENRAVPFNKSYEETNASTPVFFILSPGVDPIKDVETLGKKLGFTQNQQTFHNISLGQGQQIVAEEAMDVASKEGHWVVLQNIHLVAKWLPQLEKKLEQCAESGHESFRIFLSAEPSADPAFHCIPQGILESAVKITNEPPTGMQANLHKALDLFNQDTLEMCAKETEFKSILFALCYFHAVVAERRKFGAQGWNRNYPFNNGDLTISVNVLYNYLEANSKVP</sequence>
<keyword evidence="7" id="KW-0067">ATP-binding</keyword>
<dbReference type="InterPro" id="IPR035706">
    <property type="entry name" value="AAA_9"/>
</dbReference>
<protein>
    <submittedName>
        <fullName evidence="20">Uncharacterized protein</fullName>
    </submittedName>
</protein>
<dbReference type="Pfam" id="PF12780">
    <property type="entry name" value="AAA_8"/>
    <property type="match status" value="1"/>
</dbReference>
<comment type="caution">
    <text evidence="20">The sequence shown here is derived from an EMBL/GenBank/DDBJ whole genome shotgun (WGS) entry which is preliminary data.</text>
</comment>
<keyword evidence="10" id="KW-0969">Cilium</keyword>
<dbReference type="Gene3D" id="1.10.8.720">
    <property type="entry name" value="Region D6 of dynein motor"/>
    <property type="match status" value="1"/>
</dbReference>
<feature type="coiled-coil region" evidence="14">
    <location>
        <begin position="171"/>
        <end position="229"/>
    </location>
</feature>
<comment type="similarity">
    <text evidence="2">Belongs to the dynein heavy chain family.</text>
</comment>
<dbReference type="InterPro" id="IPR026983">
    <property type="entry name" value="DHC"/>
</dbReference>
<feature type="domain" description="Dynein heavy chain ATP-binding dynein motor region" evidence="18">
    <location>
        <begin position="558"/>
        <end position="698"/>
    </location>
</feature>
<keyword evidence="9 14" id="KW-0175">Coiled coil</keyword>
<evidence type="ECO:0000256" key="6">
    <source>
        <dbReference type="ARBA" id="ARBA00022741"/>
    </source>
</evidence>
<dbReference type="GO" id="GO:0008569">
    <property type="term" value="F:minus-end-directed microtubule motor activity"/>
    <property type="evidence" value="ECO:0007669"/>
    <property type="project" value="InterPro"/>
</dbReference>